<name>A0ABV8YSF7_9ACTN</name>
<proteinExistence type="predicted"/>
<sequence>MASLAIVERAYRGAVEVAYFDALFLGIEIHRQLGLDLLLRGEAVTYAVNAPAPEGLLVGKRLVDTLDAPRADLLRLRDLGVGIRVESEDLAALGLSAARLIDGAECVAAGEFAARWPDYDRIFFL</sequence>
<evidence type="ECO:0000313" key="1">
    <source>
        <dbReference type="EMBL" id="MFC4467415.1"/>
    </source>
</evidence>
<evidence type="ECO:0008006" key="3">
    <source>
        <dbReference type="Google" id="ProtNLM"/>
    </source>
</evidence>
<dbReference type="RefSeq" id="WP_386344727.1">
    <property type="nucleotide sequence ID" value="NZ_JBHSFG010000039.1"/>
</dbReference>
<dbReference type="InterPro" id="IPR027396">
    <property type="entry name" value="DsrEFH-like"/>
</dbReference>
<organism evidence="1 2">
    <name type="scientific">Streptomyces xiangluensis</name>
    <dbReference type="NCBI Taxonomy" id="2665720"/>
    <lineage>
        <taxon>Bacteria</taxon>
        <taxon>Bacillati</taxon>
        <taxon>Actinomycetota</taxon>
        <taxon>Actinomycetes</taxon>
        <taxon>Kitasatosporales</taxon>
        <taxon>Streptomycetaceae</taxon>
        <taxon>Streptomyces</taxon>
    </lineage>
</organism>
<keyword evidence="2" id="KW-1185">Reference proteome</keyword>
<dbReference type="EMBL" id="JBHSFG010000039">
    <property type="protein sequence ID" value="MFC4467415.1"/>
    <property type="molecule type" value="Genomic_DNA"/>
</dbReference>
<protein>
    <recommendedName>
        <fullName evidence="3">DsrE/DsrF-like family protein</fullName>
    </recommendedName>
</protein>
<dbReference type="SUPFAM" id="SSF75169">
    <property type="entry name" value="DsrEFH-like"/>
    <property type="match status" value="1"/>
</dbReference>
<accession>A0ABV8YSF7</accession>
<reference evidence="2" key="1">
    <citation type="journal article" date="2019" name="Int. J. Syst. Evol. Microbiol.">
        <title>The Global Catalogue of Microorganisms (GCM) 10K type strain sequencing project: providing services to taxonomists for standard genome sequencing and annotation.</title>
        <authorList>
            <consortium name="The Broad Institute Genomics Platform"/>
            <consortium name="The Broad Institute Genome Sequencing Center for Infectious Disease"/>
            <person name="Wu L."/>
            <person name="Ma J."/>
        </authorList>
    </citation>
    <scope>NUCLEOTIDE SEQUENCE [LARGE SCALE GENOMIC DNA]</scope>
    <source>
        <strain evidence="2">DT43</strain>
    </source>
</reference>
<comment type="caution">
    <text evidence="1">The sequence shown here is derived from an EMBL/GenBank/DDBJ whole genome shotgun (WGS) entry which is preliminary data.</text>
</comment>
<gene>
    <name evidence="1" type="ORF">ACFPH6_23285</name>
</gene>
<dbReference type="Proteomes" id="UP001596012">
    <property type="component" value="Unassembled WGS sequence"/>
</dbReference>
<evidence type="ECO:0000313" key="2">
    <source>
        <dbReference type="Proteomes" id="UP001596012"/>
    </source>
</evidence>